<proteinExistence type="predicted"/>
<dbReference type="HOGENOM" id="CLU_1310038_0_0_1"/>
<protein>
    <submittedName>
        <fullName evidence="2">Uncharacterized protein</fullName>
    </submittedName>
</protein>
<evidence type="ECO:0000313" key="2">
    <source>
        <dbReference type="EMBL" id="EON65300.1"/>
    </source>
</evidence>
<feature type="region of interest" description="Disordered" evidence="1">
    <location>
        <begin position="82"/>
        <end position="110"/>
    </location>
</feature>
<dbReference type="EMBL" id="JH767573">
    <property type="protein sequence ID" value="EON65300.1"/>
    <property type="molecule type" value="Genomic_DNA"/>
</dbReference>
<organism evidence="2 3">
    <name type="scientific">Coniosporium apollinis (strain CBS 100218)</name>
    <name type="common">Rock-inhabiting black yeast</name>
    <dbReference type="NCBI Taxonomy" id="1168221"/>
    <lineage>
        <taxon>Eukaryota</taxon>
        <taxon>Fungi</taxon>
        <taxon>Dikarya</taxon>
        <taxon>Ascomycota</taxon>
        <taxon>Pezizomycotina</taxon>
        <taxon>Dothideomycetes</taxon>
        <taxon>Dothideomycetes incertae sedis</taxon>
        <taxon>Coniosporium</taxon>
    </lineage>
</organism>
<reference evidence="3" key="1">
    <citation type="submission" date="2012-06" db="EMBL/GenBank/DDBJ databases">
        <title>The genome sequence of Coniosporium apollinis CBS 100218.</title>
        <authorList>
            <consortium name="The Broad Institute Genome Sequencing Platform"/>
            <person name="Cuomo C."/>
            <person name="Gorbushina A."/>
            <person name="Noack S."/>
            <person name="Walker B."/>
            <person name="Young S.K."/>
            <person name="Zeng Q."/>
            <person name="Gargeya S."/>
            <person name="Fitzgerald M."/>
            <person name="Haas B."/>
            <person name="Abouelleil A."/>
            <person name="Alvarado L."/>
            <person name="Arachchi H.M."/>
            <person name="Berlin A.M."/>
            <person name="Chapman S.B."/>
            <person name="Goldberg J."/>
            <person name="Griggs A."/>
            <person name="Gujja S."/>
            <person name="Hansen M."/>
            <person name="Howarth C."/>
            <person name="Imamovic A."/>
            <person name="Larimer J."/>
            <person name="McCowan C."/>
            <person name="Montmayeur A."/>
            <person name="Murphy C."/>
            <person name="Neiman D."/>
            <person name="Pearson M."/>
            <person name="Priest M."/>
            <person name="Roberts A."/>
            <person name="Saif S."/>
            <person name="Shea T."/>
            <person name="Sisk P."/>
            <person name="Sykes S."/>
            <person name="Wortman J."/>
            <person name="Nusbaum C."/>
            <person name="Birren B."/>
        </authorList>
    </citation>
    <scope>NUCLEOTIDE SEQUENCE [LARGE SCALE GENOMIC DNA]</scope>
    <source>
        <strain evidence="3">CBS 100218</strain>
    </source>
</reference>
<accession>R7YTT3</accession>
<gene>
    <name evidence="2" type="ORF">W97_04538</name>
</gene>
<dbReference type="Proteomes" id="UP000016924">
    <property type="component" value="Unassembled WGS sequence"/>
</dbReference>
<dbReference type="RefSeq" id="XP_007780617.1">
    <property type="nucleotide sequence ID" value="XM_007782427.1"/>
</dbReference>
<evidence type="ECO:0000256" key="1">
    <source>
        <dbReference type="SAM" id="MobiDB-lite"/>
    </source>
</evidence>
<sequence>MTKRGMRPRGLALTREPVPVALHQPEGWALVKPRLVPKTPTLGFGVSGAAKIALQVMPRLPSVPSGRLQKFQLVRAAVPSMDGLKQSGPGSSGIEHASSRTTSLPVRRLTQAPSESTAWRLATFAADCSCLVPAVVPVPSGVARAQCSSRSDACVVSLCPCGLKEVGASQRQSQSTSPQRSEVGFRQYHDTQLVDMHGPPTVFASPYAAA</sequence>
<evidence type="ECO:0000313" key="3">
    <source>
        <dbReference type="Proteomes" id="UP000016924"/>
    </source>
</evidence>
<name>R7YTT3_CONA1</name>
<keyword evidence="3" id="KW-1185">Reference proteome</keyword>
<dbReference type="AlphaFoldDB" id="R7YTT3"/>
<dbReference type="GeneID" id="19901849"/>